<feature type="region of interest" description="Disordered" evidence="1">
    <location>
        <begin position="746"/>
        <end position="811"/>
    </location>
</feature>
<dbReference type="AlphaFoldDB" id="J7RV43"/>
<dbReference type="RefSeq" id="XP_012177473.1">
    <property type="nucleotide sequence ID" value="XM_012322083.1"/>
</dbReference>
<feature type="region of interest" description="Disordered" evidence="1">
    <location>
        <begin position="390"/>
        <end position="450"/>
    </location>
</feature>
<dbReference type="Proteomes" id="UP000006352">
    <property type="component" value="Unassembled WGS sequence"/>
</dbReference>
<dbReference type="GeneID" id="24093101"/>
<feature type="compositionally biased region" description="Polar residues" evidence="1">
    <location>
        <begin position="614"/>
        <end position="628"/>
    </location>
</feature>
<evidence type="ECO:0000256" key="1">
    <source>
        <dbReference type="SAM" id="MobiDB-lite"/>
    </source>
</evidence>
<feature type="compositionally biased region" description="Polar residues" evidence="1">
    <location>
        <begin position="514"/>
        <end position="524"/>
    </location>
</feature>
<dbReference type="HOGENOM" id="CLU_328191_0_0_1"/>
<reference evidence="2 3" key="1">
    <citation type="journal article" date="2012" name="Appl. Environ. Microbiol.">
        <title>Short-read sequencing for genomic analysis of the brown rot fungus Fibroporia radiculosa.</title>
        <authorList>
            <person name="Tang J.D."/>
            <person name="Perkins A.D."/>
            <person name="Sonstegard T.S."/>
            <person name="Schroeder S.G."/>
            <person name="Burgess S.C."/>
            <person name="Diehl S.V."/>
        </authorList>
    </citation>
    <scope>NUCLEOTIDE SEQUENCE [LARGE SCALE GENOMIC DNA]</scope>
    <source>
        <strain evidence="2 3">TFFH 294</strain>
    </source>
</reference>
<name>J7RV43_9APHY</name>
<feature type="compositionally biased region" description="Polar residues" evidence="1">
    <location>
        <begin position="764"/>
        <end position="799"/>
    </location>
</feature>
<accession>J7RV43</accession>
<keyword evidence="3" id="KW-1185">Reference proteome</keyword>
<evidence type="ECO:0000313" key="2">
    <source>
        <dbReference type="EMBL" id="CCL98190.1"/>
    </source>
</evidence>
<protein>
    <submittedName>
        <fullName evidence="2">Uncharacterized protein</fullName>
    </submittedName>
</protein>
<dbReference type="OrthoDB" id="3067719at2759"/>
<organism evidence="2 3">
    <name type="scientific">Fibroporia radiculosa</name>
    <dbReference type="NCBI Taxonomy" id="599839"/>
    <lineage>
        <taxon>Eukaryota</taxon>
        <taxon>Fungi</taxon>
        <taxon>Dikarya</taxon>
        <taxon>Basidiomycota</taxon>
        <taxon>Agaricomycotina</taxon>
        <taxon>Agaricomycetes</taxon>
        <taxon>Polyporales</taxon>
        <taxon>Fibroporiaceae</taxon>
        <taxon>Fibroporia</taxon>
    </lineage>
</organism>
<dbReference type="InParanoid" id="J7RV43"/>
<feature type="region of interest" description="Disordered" evidence="1">
    <location>
        <begin position="682"/>
        <end position="714"/>
    </location>
</feature>
<feature type="compositionally biased region" description="Polar residues" evidence="1">
    <location>
        <begin position="552"/>
        <end position="579"/>
    </location>
</feature>
<feature type="compositionally biased region" description="Basic and acidic residues" evidence="1">
    <location>
        <begin position="46"/>
        <end position="62"/>
    </location>
</feature>
<proteinExistence type="predicted"/>
<feature type="compositionally biased region" description="Low complexity" evidence="1">
    <location>
        <begin position="1"/>
        <end position="16"/>
    </location>
</feature>
<dbReference type="EMBL" id="HE796871">
    <property type="protein sequence ID" value="CCL98190.1"/>
    <property type="molecule type" value="Genomic_DNA"/>
</dbReference>
<dbReference type="STRING" id="599839.J7RV43"/>
<gene>
    <name evidence="2" type="ORF">FIBRA_00184</name>
</gene>
<sequence>MSSNSASSPSAPGLSPRFQPCSEDGTSRKTRPVAAAPASRQVRHAAGRDSGCRGSSRRREPHAASPGSTKSRRAITGIQTPPSTQSYQEDHGRAALEDYIHIDDHDSSHTSPFRYHSDAHNEAGTSRLLRSSGSLRPHSSFQAHQIRHAGAACNSPHRHLTRLPFAQVSLPSHLTTASPPLPCSPPFTPPRKRSSPRVAHAQSCAFLSHTTSVSSLSTLASPAFALDSPFDAPSTPSPSPRLQRRWPDRSVILASCIRMPVSILYIVPARINYAHEPYPLRRPGFDRPGAGPDASKCFDTEACCPWARASPPFLFLGLSPFHRSFAFPPSSLYIYDPPFSFDAASISPHTHLISHRSTSPPPTLVLQRAIIVHRARPTLAMSVQVHAPSPIMSGRSLSPPPFVPSHSARTRSRSRRPRSPSRPTSPLAQPAQLSTPQRPPMRPPSRSERLLRDTLRRAEEHERMLSVHPLPSPTFAPSPLPSSPFLSPTGVLALPSNGGVPVATSGSRRHSRKNTSSSIATNASYDAYEFGDAPADQESTSDDMEENEDWRGQSSSSFVYQYQGTPTQAGLSRNRSMTHASRRSDRTSAHSDTNTKAQIAYGTPASPSPARMQLQRSITSTPVANRTLSSSNSQPSAAANTHMHSNSRASADGERSCSCGQNAGLITPHEAVLRSRLEGVLRGAKEQERRRRHPDSSSSGSGTGSGNSMASSRNMSAESDLFFGASGDSSVTSLSSSEYKSISDAAGTKSLASSSTSRPPPTTLNFPTRSPPSSNAVLRSPNTPSKQLGSPSSSHNGLSPLTPPPTPPFNARTAAELCRTMDGYVSFANIEGLGVPEGEEDDTDEDGKSRGRWWEWLTMTTKSRGRSESASSIASR</sequence>
<evidence type="ECO:0000313" key="3">
    <source>
        <dbReference type="Proteomes" id="UP000006352"/>
    </source>
</evidence>
<feature type="region of interest" description="Disordered" evidence="1">
    <location>
        <begin position="1"/>
        <end position="89"/>
    </location>
</feature>
<feature type="compositionally biased region" description="Low complexity" evidence="1">
    <location>
        <begin position="696"/>
        <end position="712"/>
    </location>
</feature>
<feature type="region of interest" description="Disordered" evidence="1">
    <location>
        <begin position="497"/>
        <end position="657"/>
    </location>
</feature>
<feature type="compositionally biased region" description="Polar residues" evidence="1">
    <location>
        <begin position="77"/>
        <end position="87"/>
    </location>
</feature>
<feature type="compositionally biased region" description="Basic residues" evidence="1">
    <location>
        <begin position="408"/>
        <end position="419"/>
    </location>
</feature>
<feature type="compositionally biased region" description="Acidic residues" evidence="1">
    <location>
        <begin position="539"/>
        <end position="548"/>
    </location>
</feature>
<feature type="compositionally biased region" description="Low complexity" evidence="1">
    <location>
        <begin position="629"/>
        <end position="640"/>
    </location>
</feature>